<dbReference type="Proteomes" id="UP000054251">
    <property type="component" value="Unassembled WGS sequence"/>
</dbReference>
<gene>
    <name evidence="2" type="ORF">AC631_01996</name>
</gene>
<dbReference type="EMBL" id="LMYN01000031">
    <property type="protein sequence ID" value="KSA02260.1"/>
    <property type="molecule type" value="Genomic_DNA"/>
</dbReference>
<feature type="compositionally biased region" description="Polar residues" evidence="1">
    <location>
        <begin position="436"/>
        <end position="445"/>
    </location>
</feature>
<feature type="region of interest" description="Disordered" evidence="1">
    <location>
        <begin position="436"/>
        <end position="470"/>
    </location>
</feature>
<feature type="region of interest" description="Disordered" evidence="1">
    <location>
        <begin position="92"/>
        <end position="153"/>
    </location>
</feature>
<dbReference type="AlphaFoldDB" id="A0A0V1Q170"/>
<feature type="compositionally biased region" description="Polar residues" evidence="1">
    <location>
        <begin position="103"/>
        <end position="118"/>
    </location>
</feature>
<evidence type="ECO:0000313" key="2">
    <source>
        <dbReference type="EMBL" id="KSA02260.1"/>
    </source>
</evidence>
<keyword evidence="3" id="KW-1185">Reference proteome</keyword>
<feature type="region of interest" description="Disordered" evidence="1">
    <location>
        <begin position="188"/>
        <end position="210"/>
    </location>
</feature>
<feature type="compositionally biased region" description="Low complexity" evidence="1">
    <location>
        <begin position="580"/>
        <end position="592"/>
    </location>
</feature>
<accession>A0A0V1Q170</accession>
<proteinExistence type="predicted"/>
<name>A0A0V1Q170_9ASCO</name>
<feature type="compositionally biased region" description="Polar residues" evidence="1">
    <location>
        <begin position="139"/>
        <end position="152"/>
    </location>
</feature>
<feature type="compositionally biased region" description="Polar residues" evidence="1">
    <location>
        <begin position="457"/>
        <end position="469"/>
    </location>
</feature>
<feature type="compositionally biased region" description="Polar residues" evidence="1">
    <location>
        <begin position="196"/>
        <end position="210"/>
    </location>
</feature>
<feature type="region of interest" description="Disordered" evidence="1">
    <location>
        <begin position="575"/>
        <end position="602"/>
    </location>
</feature>
<organism evidence="2 3">
    <name type="scientific">Debaryomyces fabryi</name>
    <dbReference type="NCBI Taxonomy" id="58627"/>
    <lineage>
        <taxon>Eukaryota</taxon>
        <taxon>Fungi</taxon>
        <taxon>Dikarya</taxon>
        <taxon>Ascomycota</taxon>
        <taxon>Saccharomycotina</taxon>
        <taxon>Pichiomycetes</taxon>
        <taxon>Debaryomycetaceae</taxon>
        <taxon>Debaryomyces</taxon>
    </lineage>
</organism>
<feature type="compositionally biased region" description="Basic and acidic residues" evidence="1">
    <location>
        <begin position="593"/>
        <end position="602"/>
    </location>
</feature>
<comment type="caution">
    <text evidence="2">The sequence shown here is derived from an EMBL/GenBank/DDBJ whole genome shotgun (WGS) entry which is preliminary data.</text>
</comment>
<evidence type="ECO:0000313" key="3">
    <source>
        <dbReference type="Proteomes" id="UP000054251"/>
    </source>
</evidence>
<evidence type="ECO:0000256" key="1">
    <source>
        <dbReference type="SAM" id="MobiDB-lite"/>
    </source>
</evidence>
<protein>
    <submittedName>
        <fullName evidence="2">Uncharacterized protein</fullName>
    </submittedName>
</protein>
<reference evidence="2 3" key="1">
    <citation type="submission" date="2015-11" db="EMBL/GenBank/DDBJ databases">
        <title>The genome of Debaryomyces fabryi.</title>
        <authorList>
            <person name="Tafer H."/>
            <person name="Lopandic K."/>
        </authorList>
    </citation>
    <scope>NUCLEOTIDE SEQUENCE [LARGE SCALE GENOMIC DNA]</scope>
    <source>
        <strain evidence="2 3">CBS 789</strain>
    </source>
</reference>
<dbReference type="OrthoDB" id="4086732at2759"/>
<dbReference type="GeneID" id="26839005"/>
<feature type="compositionally biased region" description="Basic and acidic residues" evidence="1">
    <location>
        <begin position="92"/>
        <end position="102"/>
    </location>
</feature>
<dbReference type="RefSeq" id="XP_015468362.1">
    <property type="nucleotide sequence ID" value="XM_015610826.1"/>
</dbReference>
<sequence>MSATLRSFDLDSDSIAFQKIRSPKLRSLDKRDHIDSGFNGNGQFEDDIEFDDTRMEIDDMKPNHSFNNENISNNRQSGQDSFHQRDYVIRDTTTKVPLKDSPHTSNVNRITNKASTPDTLDRINRYRSKNGTPLKLPPLTSNQFSDSDNENPSLRIEEKAEDSLIKHRKLISDDNKFSPGSTRISLRKAGRDTTNEHSIVSPTKSMNRSTNEAIITPPSNLKVRPFIFGSTSKKLPSTSFSRKALPEQFRNTQVSGNRNDADIEFDSSDVDGEEENHGATRGKLLSSTSRFNASISNQISKPSGVAQNIQINNHDKERSIELREKLAHEQYIPQVSPTIGSKYEDVGDTGDREADQKEKYGDISRAEILEKINSTINSLMEKDKFASSPSKANQEDVLPQNIEKEIVDAESSDEGPEEIINELDSFFSGNKSNIGNQRASSFNHRSPSKIFSEKTETNSLNQPSKSTPIRTHYSRLSGKYARQILHRRKSENVSAIENPDPAILEDSNDTSLNPEWPTSKWLKLNKVLQLGKIAKTDIINSEVLIQKLGCSSRHELKQRVEFLIQFNDSKKVRKPKRRVVSSTKKNNIGSKSSKSEKRFQII</sequence>